<dbReference type="EC" id="3.2.1.2" evidence="3 8"/>
<evidence type="ECO:0000313" key="9">
    <source>
        <dbReference type="EMBL" id="GIQ88623.1"/>
    </source>
</evidence>
<keyword evidence="6 8" id="KW-0326">Glycosidase</keyword>
<dbReference type="InterPro" id="IPR018238">
    <property type="entry name" value="Glyco_hydro_14_CS"/>
</dbReference>
<gene>
    <name evidence="9" type="ORF">KIPB_010916</name>
</gene>
<evidence type="ECO:0000256" key="1">
    <source>
        <dbReference type="ARBA" id="ARBA00000546"/>
    </source>
</evidence>
<dbReference type="SUPFAM" id="SSF51445">
    <property type="entry name" value="(Trans)glycosidases"/>
    <property type="match status" value="1"/>
</dbReference>
<evidence type="ECO:0000256" key="5">
    <source>
        <dbReference type="ARBA" id="ARBA00023277"/>
    </source>
</evidence>
<evidence type="ECO:0000256" key="3">
    <source>
        <dbReference type="ARBA" id="ARBA00012594"/>
    </source>
</evidence>
<keyword evidence="10" id="KW-1185">Reference proteome</keyword>
<sequence>MMPLDIVTNEGKVKDPYGLQQDFHILKNDSFMATGNTDGIMLDVWWGIAEPLAPKQYNFSAYQEIAGYARDAGLSMQAVMSFHRCGGNVGDDCDIPLPGWVLDVVAHDWDLLYTDQWNNHDEEYLSWAADDMPVFQGRTALEMYQDFMYAFADAMSEFIADGTLTEVQVGAGPCGELRYPSYQTDKWTFPGIGAFQAFGQYLLADWQAYATNL</sequence>
<dbReference type="AlphaFoldDB" id="A0A9K3D3T0"/>
<reference evidence="9 10" key="1">
    <citation type="journal article" date="2018" name="PLoS ONE">
        <title>The draft genome of Kipferlia bialata reveals reductive genome evolution in fornicate parasites.</title>
        <authorList>
            <person name="Tanifuji G."/>
            <person name="Takabayashi S."/>
            <person name="Kume K."/>
            <person name="Takagi M."/>
            <person name="Nakayama T."/>
            <person name="Kamikawa R."/>
            <person name="Inagaki Y."/>
            <person name="Hashimoto T."/>
        </authorList>
    </citation>
    <scope>NUCLEOTIDE SEQUENCE [LARGE SCALE GENOMIC DNA]</scope>
    <source>
        <strain evidence="9">NY0173</strain>
    </source>
</reference>
<evidence type="ECO:0000256" key="6">
    <source>
        <dbReference type="ARBA" id="ARBA00023295"/>
    </source>
</evidence>
<evidence type="ECO:0000256" key="7">
    <source>
        <dbReference type="ARBA" id="ARBA00023326"/>
    </source>
</evidence>
<keyword evidence="5 8" id="KW-0119">Carbohydrate metabolism</keyword>
<dbReference type="PRINTS" id="PR00750">
    <property type="entry name" value="BETAAMYLASE"/>
</dbReference>
<dbReference type="EMBL" id="BDIP01004237">
    <property type="protein sequence ID" value="GIQ88623.1"/>
    <property type="molecule type" value="Genomic_DNA"/>
</dbReference>
<dbReference type="Proteomes" id="UP000265618">
    <property type="component" value="Unassembled WGS sequence"/>
</dbReference>
<dbReference type="OrthoDB" id="1660156at2759"/>
<evidence type="ECO:0000313" key="10">
    <source>
        <dbReference type="Proteomes" id="UP000265618"/>
    </source>
</evidence>
<organism evidence="9 10">
    <name type="scientific">Kipferlia bialata</name>
    <dbReference type="NCBI Taxonomy" id="797122"/>
    <lineage>
        <taxon>Eukaryota</taxon>
        <taxon>Metamonada</taxon>
        <taxon>Carpediemonas-like organisms</taxon>
        <taxon>Kipferlia</taxon>
    </lineage>
</organism>
<dbReference type="PROSITE" id="PS00506">
    <property type="entry name" value="BETA_AMYLASE_1"/>
    <property type="match status" value="1"/>
</dbReference>
<dbReference type="GO" id="GO:0000272">
    <property type="term" value="P:polysaccharide catabolic process"/>
    <property type="evidence" value="ECO:0007669"/>
    <property type="project" value="UniProtKB-KW"/>
</dbReference>
<keyword evidence="7 8" id="KW-0624">Polysaccharide degradation</keyword>
<dbReference type="InterPro" id="IPR017853">
    <property type="entry name" value="GH"/>
</dbReference>
<evidence type="ECO:0000256" key="8">
    <source>
        <dbReference type="RuleBase" id="RU000509"/>
    </source>
</evidence>
<dbReference type="Pfam" id="PF01373">
    <property type="entry name" value="Glyco_hydro_14"/>
    <property type="match status" value="1"/>
</dbReference>
<dbReference type="InterPro" id="IPR001554">
    <property type="entry name" value="Glyco_hydro_14"/>
</dbReference>
<feature type="non-terminal residue" evidence="9">
    <location>
        <position position="1"/>
    </location>
</feature>
<dbReference type="Gene3D" id="3.20.20.80">
    <property type="entry name" value="Glycosidases"/>
    <property type="match status" value="1"/>
</dbReference>
<evidence type="ECO:0000256" key="4">
    <source>
        <dbReference type="ARBA" id="ARBA00022801"/>
    </source>
</evidence>
<proteinExistence type="inferred from homology"/>
<comment type="catalytic activity">
    <reaction evidence="1 8">
        <text>Hydrolysis of (1-&gt;4)-alpha-D-glucosidic linkages in polysaccharides so as to remove successive maltose units from the non-reducing ends of the chains.</text>
        <dbReference type="EC" id="3.2.1.2"/>
    </reaction>
</comment>
<evidence type="ECO:0000256" key="2">
    <source>
        <dbReference type="ARBA" id="ARBA00005652"/>
    </source>
</evidence>
<dbReference type="PANTHER" id="PTHR31352:SF1">
    <property type="entry name" value="BETA-AMYLASE 3, CHLOROPLASTIC"/>
    <property type="match status" value="1"/>
</dbReference>
<name>A0A9K3D3T0_9EUKA</name>
<protein>
    <recommendedName>
        <fullName evidence="3 8">Beta-amylase</fullName>
        <ecNumber evidence="3 8">3.2.1.2</ecNumber>
    </recommendedName>
</protein>
<accession>A0A9K3D3T0</accession>
<dbReference type="GO" id="GO:0016161">
    <property type="term" value="F:beta-amylase activity"/>
    <property type="evidence" value="ECO:0007669"/>
    <property type="project" value="UniProtKB-EC"/>
</dbReference>
<dbReference type="PANTHER" id="PTHR31352">
    <property type="entry name" value="BETA-AMYLASE 1, CHLOROPLASTIC"/>
    <property type="match status" value="1"/>
</dbReference>
<keyword evidence="4 8" id="KW-0378">Hydrolase</keyword>
<comment type="caution">
    <text evidence="9">The sequence shown here is derived from an EMBL/GenBank/DDBJ whole genome shotgun (WGS) entry which is preliminary data.</text>
</comment>
<comment type="similarity">
    <text evidence="2 8">Belongs to the glycosyl hydrolase 14 family.</text>
</comment>